<dbReference type="InterPro" id="IPR045863">
    <property type="entry name" value="CorA_TM1_TM2"/>
</dbReference>
<dbReference type="RefSeq" id="WP_378419469.1">
    <property type="nucleotide sequence ID" value="NZ_JBHSFO010000012.1"/>
</dbReference>
<proteinExistence type="inferred from homology"/>
<dbReference type="Gene3D" id="1.20.58.340">
    <property type="entry name" value="Magnesium transport protein CorA, transmembrane region"/>
    <property type="match status" value="2"/>
</dbReference>
<evidence type="ECO:0000256" key="4">
    <source>
        <dbReference type="ARBA" id="ARBA00022475"/>
    </source>
</evidence>
<evidence type="ECO:0000256" key="5">
    <source>
        <dbReference type="ARBA" id="ARBA00022692"/>
    </source>
</evidence>
<feature type="transmembrane region" description="Helical" evidence="9">
    <location>
        <begin position="302"/>
        <end position="321"/>
    </location>
</feature>
<keyword evidence="6 9" id="KW-1133">Transmembrane helix</keyword>
<dbReference type="EMBL" id="JBHSFO010000012">
    <property type="protein sequence ID" value="MFC4605669.1"/>
    <property type="molecule type" value="Genomic_DNA"/>
</dbReference>
<name>A0ABV9FZA7_9NOCA</name>
<dbReference type="SUPFAM" id="SSF144083">
    <property type="entry name" value="Magnesium transport protein CorA, transmembrane region"/>
    <property type="match status" value="1"/>
</dbReference>
<dbReference type="SUPFAM" id="SSF143865">
    <property type="entry name" value="CorA soluble domain-like"/>
    <property type="match status" value="1"/>
</dbReference>
<sequence length="359" mass="39925">MPPLPSLPSFRSSPPPDDSTPPPCPVEDAIVDCAVYVGGRRLPGTFTHETAMAKVRALGRGFVWVGLHKPDESQMVSVAECFDLHELMVEDAVLHSHQRPKLERYDDVMFMVLRTVNYIEHESITTANEVVETGEIMIFMGPDFVLTVRHGEHSELTGVRRGLEANPELLALGPSAVLHAIADHVVDSYLAVTESVENDVDLMEEAVFSTGNRVATEQIYLLKREIVELRKSVNPLASPLQRLGQDTTTGIPKEVRRYLRDVQDHHTIVAERIAEFDEVLSTLVDAALAKIAVQQNTDMRKISAWVAIAAVPTMFAGIYGMNFDHMPELQWAFGYPLVLGVVAVICSGLFVTFRRNDWL</sequence>
<dbReference type="Pfam" id="PF01544">
    <property type="entry name" value="CorA"/>
    <property type="match status" value="1"/>
</dbReference>
<keyword evidence="11" id="KW-1185">Reference proteome</keyword>
<evidence type="ECO:0000256" key="2">
    <source>
        <dbReference type="ARBA" id="ARBA00009765"/>
    </source>
</evidence>
<reference evidence="11" key="1">
    <citation type="journal article" date="2019" name="Int. J. Syst. Evol. Microbiol.">
        <title>The Global Catalogue of Microorganisms (GCM) 10K type strain sequencing project: providing services to taxonomists for standard genome sequencing and annotation.</title>
        <authorList>
            <consortium name="The Broad Institute Genomics Platform"/>
            <consortium name="The Broad Institute Genome Sequencing Center for Infectious Disease"/>
            <person name="Wu L."/>
            <person name="Ma J."/>
        </authorList>
    </citation>
    <scope>NUCLEOTIDE SEQUENCE [LARGE SCALE GENOMIC DNA]</scope>
    <source>
        <strain evidence="11">CCUG 54520</strain>
    </source>
</reference>
<evidence type="ECO:0000313" key="11">
    <source>
        <dbReference type="Proteomes" id="UP001595914"/>
    </source>
</evidence>
<gene>
    <name evidence="10" type="ORF">ACFO6S_18365</name>
</gene>
<evidence type="ECO:0000256" key="3">
    <source>
        <dbReference type="ARBA" id="ARBA00022448"/>
    </source>
</evidence>
<dbReference type="CDD" id="cd12830">
    <property type="entry name" value="MtCorA-like"/>
    <property type="match status" value="1"/>
</dbReference>
<dbReference type="PANTHER" id="PTHR46494:SF1">
    <property type="entry name" value="CORA FAMILY METAL ION TRANSPORTER (EUROFUNG)"/>
    <property type="match status" value="1"/>
</dbReference>
<keyword evidence="7 9" id="KW-0472">Membrane</keyword>
<protein>
    <submittedName>
        <fullName evidence="10">Magnesium and cobalt transport protein CorA</fullName>
    </submittedName>
</protein>
<keyword evidence="5 9" id="KW-0812">Transmembrane</keyword>
<dbReference type="Gene3D" id="3.30.460.20">
    <property type="entry name" value="CorA soluble domain-like"/>
    <property type="match status" value="1"/>
</dbReference>
<dbReference type="Proteomes" id="UP001595914">
    <property type="component" value="Unassembled WGS sequence"/>
</dbReference>
<organism evidence="10 11">
    <name type="scientific">Rhodococcus kronopolitis</name>
    <dbReference type="NCBI Taxonomy" id="1460226"/>
    <lineage>
        <taxon>Bacteria</taxon>
        <taxon>Bacillati</taxon>
        <taxon>Actinomycetota</taxon>
        <taxon>Actinomycetes</taxon>
        <taxon>Mycobacteriales</taxon>
        <taxon>Nocardiaceae</taxon>
        <taxon>Rhodococcus</taxon>
    </lineage>
</organism>
<evidence type="ECO:0000256" key="7">
    <source>
        <dbReference type="ARBA" id="ARBA00023136"/>
    </source>
</evidence>
<evidence type="ECO:0000256" key="9">
    <source>
        <dbReference type="SAM" id="Phobius"/>
    </source>
</evidence>
<keyword evidence="3" id="KW-0813">Transport</keyword>
<accession>A0ABV9FZA7</accession>
<evidence type="ECO:0000256" key="8">
    <source>
        <dbReference type="SAM" id="MobiDB-lite"/>
    </source>
</evidence>
<comment type="similarity">
    <text evidence="2">Belongs to the CorA metal ion transporter (MIT) (TC 1.A.35) family.</text>
</comment>
<evidence type="ECO:0000256" key="1">
    <source>
        <dbReference type="ARBA" id="ARBA00004651"/>
    </source>
</evidence>
<comment type="subcellular location">
    <subcellularLocation>
        <location evidence="1">Cell membrane</location>
        <topology evidence="1">Multi-pass membrane protein</topology>
    </subcellularLocation>
</comment>
<dbReference type="InterPro" id="IPR045861">
    <property type="entry name" value="CorA_cytoplasmic_dom"/>
</dbReference>
<dbReference type="InterPro" id="IPR002523">
    <property type="entry name" value="MgTranspt_CorA/ZnTranspt_ZntB"/>
</dbReference>
<evidence type="ECO:0000313" key="10">
    <source>
        <dbReference type="EMBL" id="MFC4605669.1"/>
    </source>
</evidence>
<evidence type="ECO:0000256" key="6">
    <source>
        <dbReference type="ARBA" id="ARBA00022989"/>
    </source>
</evidence>
<feature type="region of interest" description="Disordered" evidence="8">
    <location>
        <begin position="1"/>
        <end position="24"/>
    </location>
</feature>
<keyword evidence="4" id="KW-1003">Cell membrane</keyword>
<feature type="compositionally biased region" description="Pro residues" evidence="8">
    <location>
        <begin position="13"/>
        <end position="24"/>
    </location>
</feature>
<comment type="caution">
    <text evidence="10">The sequence shown here is derived from an EMBL/GenBank/DDBJ whole genome shotgun (WGS) entry which is preliminary data.</text>
</comment>
<feature type="transmembrane region" description="Helical" evidence="9">
    <location>
        <begin position="333"/>
        <end position="353"/>
    </location>
</feature>
<dbReference type="PANTHER" id="PTHR46494">
    <property type="entry name" value="CORA FAMILY METAL ION TRANSPORTER (EUROFUNG)"/>
    <property type="match status" value="1"/>
</dbReference>